<feature type="chain" id="PRO_5035870718" description="Mini antigen" evidence="1">
    <location>
        <begin position="20"/>
        <end position="285"/>
    </location>
</feature>
<evidence type="ECO:0008006" key="4">
    <source>
        <dbReference type="Google" id="ProtNLM"/>
    </source>
</evidence>
<comment type="caution">
    <text evidence="2">The sequence shown here is derived from an EMBL/GenBank/DDBJ whole genome shotgun (WGS) entry which is preliminary data.</text>
</comment>
<proteinExistence type="predicted"/>
<accession>A0A8S1MI67</accession>
<evidence type="ECO:0000313" key="3">
    <source>
        <dbReference type="Proteomes" id="UP000692954"/>
    </source>
</evidence>
<dbReference type="EMBL" id="CAJJDN010000034">
    <property type="protein sequence ID" value="CAD8076366.1"/>
    <property type="molecule type" value="Genomic_DNA"/>
</dbReference>
<keyword evidence="1" id="KW-0732">Signal</keyword>
<protein>
    <recommendedName>
        <fullName evidence="4">Mini antigen</fullName>
    </recommendedName>
</protein>
<feature type="signal peptide" evidence="1">
    <location>
        <begin position="1"/>
        <end position="19"/>
    </location>
</feature>
<gene>
    <name evidence="2" type="ORF">PSON_ATCC_30995.1.T0340340</name>
</gene>
<dbReference type="OrthoDB" id="290385at2759"/>
<organism evidence="2 3">
    <name type="scientific">Paramecium sonneborni</name>
    <dbReference type="NCBI Taxonomy" id="65129"/>
    <lineage>
        <taxon>Eukaryota</taxon>
        <taxon>Sar</taxon>
        <taxon>Alveolata</taxon>
        <taxon>Ciliophora</taxon>
        <taxon>Intramacronucleata</taxon>
        <taxon>Oligohymenophorea</taxon>
        <taxon>Peniculida</taxon>
        <taxon>Parameciidae</taxon>
        <taxon>Paramecium</taxon>
    </lineage>
</organism>
<evidence type="ECO:0000313" key="2">
    <source>
        <dbReference type="EMBL" id="CAD8076366.1"/>
    </source>
</evidence>
<sequence length="285" mass="32425">MKIYLFGFTLLIIANSVTTLNLSNYSQCSCKNALQQQDCLTDYCDWNPNESTCTNKPCSGFKEQDCWGVPDSFNCVWNYTSKICETQTKCSNYTYKMDEGYRCYDMIKCQADVDQQDTIAGTVKCMDRTHETALSIVSCEKVPYERCRWFITSNGKQCVKNTQTQTCQETSITQCSDYATEEVCNIFSCYWSDTCKPLTCSAIQIVDDCTSFYSIDAKQVTICKWNAGKCIDLDVTTLIQAECLPSTIYSYIWNPDTKKCEICQEESSSSALFFYGSILLMTILN</sequence>
<keyword evidence="3" id="KW-1185">Reference proteome</keyword>
<dbReference type="Proteomes" id="UP000692954">
    <property type="component" value="Unassembled WGS sequence"/>
</dbReference>
<reference evidence="2" key="1">
    <citation type="submission" date="2021-01" db="EMBL/GenBank/DDBJ databases">
        <authorList>
            <consortium name="Genoscope - CEA"/>
            <person name="William W."/>
        </authorList>
    </citation>
    <scope>NUCLEOTIDE SEQUENCE</scope>
</reference>
<dbReference type="AlphaFoldDB" id="A0A8S1MI67"/>
<name>A0A8S1MI67_9CILI</name>
<evidence type="ECO:0000256" key="1">
    <source>
        <dbReference type="SAM" id="SignalP"/>
    </source>
</evidence>